<evidence type="ECO:0000256" key="1">
    <source>
        <dbReference type="SAM" id="MobiDB-lite"/>
    </source>
</evidence>
<evidence type="ECO:0000313" key="3">
    <source>
        <dbReference type="Proteomes" id="UP000838763"/>
    </source>
</evidence>
<name>A0A9P1M8P1_9PEZI</name>
<keyword evidence="3" id="KW-1185">Reference proteome</keyword>
<feature type="compositionally biased region" description="Pro residues" evidence="1">
    <location>
        <begin position="33"/>
        <end position="45"/>
    </location>
</feature>
<evidence type="ECO:0000313" key="2">
    <source>
        <dbReference type="EMBL" id="CAI4214337.1"/>
    </source>
</evidence>
<dbReference type="Proteomes" id="UP000838763">
    <property type="component" value="Unassembled WGS sequence"/>
</dbReference>
<proteinExistence type="predicted"/>
<comment type="caution">
    <text evidence="2">The sequence shown here is derived from an EMBL/GenBank/DDBJ whole genome shotgun (WGS) entry which is preliminary data.</text>
</comment>
<feature type="compositionally biased region" description="Acidic residues" evidence="1">
    <location>
        <begin position="153"/>
        <end position="162"/>
    </location>
</feature>
<feature type="region of interest" description="Disordered" evidence="1">
    <location>
        <begin position="126"/>
        <end position="168"/>
    </location>
</feature>
<dbReference type="EMBL" id="CALLCH030000011">
    <property type="protein sequence ID" value="CAI4214337.1"/>
    <property type="molecule type" value="Genomic_DNA"/>
</dbReference>
<dbReference type="AlphaFoldDB" id="A0A9P1M8P1"/>
<gene>
    <name evidence="2" type="ORF">PPNO1_LOCUS4066</name>
</gene>
<feature type="compositionally biased region" description="Polar residues" evidence="1">
    <location>
        <begin position="48"/>
        <end position="58"/>
    </location>
</feature>
<feature type="region of interest" description="Disordered" evidence="1">
    <location>
        <begin position="24"/>
        <end position="67"/>
    </location>
</feature>
<sequence>MSRDGTWMMHVYDALVNYDDYVPPSSRPAGLAPAPPPRTQLPPLTPYGSCTTAAVTASPSPPTSHYYDAAKHATQPARASARPRTCSCCSTTAHQDPSPAADHMLPRAKQLGRTQDGKENIHILTIPNRKKQRAAARASRREQCRRLRSAPDYGEDADDEDDGIKRER</sequence>
<reference evidence="2" key="1">
    <citation type="submission" date="2022-11" db="EMBL/GenBank/DDBJ databases">
        <authorList>
            <person name="Scott C."/>
            <person name="Bruce N."/>
        </authorList>
    </citation>
    <scope>NUCLEOTIDE SEQUENCE</scope>
</reference>
<organism evidence="2 3">
    <name type="scientific">Parascedosporium putredinis</name>
    <dbReference type="NCBI Taxonomy" id="1442378"/>
    <lineage>
        <taxon>Eukaryota</taxon>
        <taxon>Fungi</taxon>
        <taxon>Dikarya</taxon>
        <taxon>Ascomycota</taxon>
        <taxon>Pezizomycotina</taxon>
        <taxon>Sordariomycetes</taxon>
        <taxon>Hypocreomycetidae</taxon>
        <taxon>Microascales</taxon>
        <taxon>Microascaceae</taxon>
        <taxon>Parascedosporium</taxon>
    </lineage>
</organism>
<accession>A0A9P1M8P1</accession>
<protein>
    <submittedName>
        <fullName evidence="2">Uncharacterized protein</fullName>
    </submittedName>
</protein>